<dbReference type="InterPro" id="IPR059100">
    <property type="entry name" value="TSP3_bac"/>
</dbReference>
<dbReference type="Pfam" id="PF18884">
    <property type="entry name" value="TSP3_bac"/>
    <property type="match status" value="2"/>
</dbReference>
<name>A0A2M6K876_9BACT</name>
<keyword evidence="2" id="KW-0964">Secreted</keyword>
<proteinExistence type="predicted"/>
<dbReference type="EMBL" id="PCWW01000069">
    <property type="protein sequence ID" value="PIR12861.1"/>
    <property type="molecule type" value="Genomic_DNA"/>
</dbReference>
<gene>
    <name evidence="6" type="ORF">COV49_04070</name>
</gene>
<dbReference type="Proteomes" id="UP000230869">
    <property type="component" value="Unassembled WGS sequence"/>
</dbReference>
<dbReference type="PROSITE" id="PS00018">
    <property type="entry name" value="EF_HAND_1"/>
    <property type="match status" value="1"/>
</dbReference>
<organism evidence="6 7">
    <name type="scientific">Candidatus Falkowbacteria bacterium CG11_big_fil_rev_8_21_14_0_20_39_10</name>
    <dbReference type="NCBI Taxonomy" id="1974570"/>
    <lineage>
        <taxon>Bacteria</taxon>
        <taxon>Candidatus Falkowiibacteriota</taxon>
    </lineage>
</organism>
<dbReference type="AlphaFoldDB" id="A0A2M6K876"/>
<reference evidence="6 7" key="1">
    <citation type="submission" date="2017-09" db="EMBL/GenBank/DDBJ databases">
        <title>Depth-based differentiation of microbial function through sediment-hosted aquifers and enrichment of novel symbionts in the deep terrestrial subsurface.</title>
        <authorList>
            <person name="Probst A.J."/>
            <person name="Ladd B."/>
            <person name="Jarett J.K."/>
            <person name="Geller-Mcgrath D.E."/>
            <person name="Sieber C.M."/>
            <person name="Emerson J.B."/>
            <person name="Anantharaman K."/>
            <person name="Thomas B.C."/>
            <person name="Malmstrom R."/>
            <person name="Stieglmeier M."/>
            <person name="Klingl A."/>
            <person name="Woyke T."/>
            <person name="Ryan C.M."/>
            <person name="Banfield J.F."/>
        </authorList>
    </citation>
    <scope>NUCLEOTIDE SEQUENCE [LARGE SCALE GENOMIC DNA]</scope>
    <source>
        <strain evidence="6">CG11_big_fil_rev_8_21_14_0_20_39_10</strain>
    </source>
</reference>
<evidence type="ECO:0000313" key="6">
    <source>
        <dbReference type="EMBL" id="PIR12861.1"/>
    </source>
</evidence>
<evidence type="ECO:0000256" key="3">
    <source>
        <dbReference type="ARBA" id="ARBA00022729"/>
    </source>
</evidence>
<sequence length="109" mass="12047">MNDPSDNAAITVMAYGLRQKAENRNLNSEKKGIELFRSIFSKVPQTTEDWNAMQAITYSGATRETDTDGDLLVDRREEELGTDPNNKDTDGDGYLDGLEVANGYNPLGD</sequence>
<keyword evidence="4" id="KW-0106">Calcium</keyword>
<comment type="caution">
    <text evidence="6">The sequence shown here is derived from an EMBL/GenBank/DDBJ whole genome shotgun (WGS) entry which is preliminary data.</text>
</comment>
<evidence type="ECO:0000256" key="1">
    <source>
        <dbReference type="ARBA" id="ARBA00004613"/>
    </source>
</evidence>
<feature type="compositionally biased region" description="Basic and acidic residues" evidence="5">
    <location>
        <begin position="75"/>
        <end position="90"/>
    </location>
</feature>
<protein>
    <recommendedName>
        <fullName evidence="8">EF-hand domain-containing protein</fullName>
    </recommendedName>
</protein>
<evidence type="ECO:0008006" key="8">
    <source>
        <dbReference type="Google" id="ProtNLM"/>
    </source>
</evidence>
<evidence type="ECO:0000313" key="7">
    <source>
        <dbReference type="Proteomes" id="UP000230869"/>
    </source>
</evidence>
<comment type="subcellular location">
    <subcellularLocation>
        <location evidence="1">Secreted</location>
    </subcellularLocation>
</comment>
<evidence type="ECO:0000256" key="2">
    <source>
        <dbReference type="ARBA" id="ARBA00022525"/>
    </source>
</evidence>
<feature type="region of interest" description="Disordered" evidence="5">
    <location>
        <begin position="75"/>
        <end position="109"/>
    </location>
</feature>
<evidence type="ECO:0000256" key="4">
    <source>
        <dbReference type="ARBA" id="ARBA00022837"/>
    </source>
</evidence>
<evidence type="ECO:0000256" key="5">
    <source>
        <dbReference type="SAM" id="MobiDB-lite"/>
    </source>
</evidence>
<accession>A0A2M6K876</accession>
<dbReference type="InterPro" id="IPR018247">
    <property type="entry name" value="EF_Hand_1_Ca_BS"/>
</dbReference>
<keyword evidence="3" id="KW-0732">Signal</keyword>